<sequence>MTARTPERDEAPRTAEDEPAGSRQVRRRLTFGVAGGIADMPAALSPWQRAYEAWRAAGLGWGHGAPPRERAERPASLNAIRVESPPERAAESPQQDPAPEKPASKKPAPKKREDKKPASEEPAAGKAASGKAKAGKAGEAGRAEPEPGDVLVAGRPEPEPGPKPAGKPAFARRLRARAAVGAGLALVAAGTVFAVAQRADAPDEPDVRGPIAADELFALDPAAATDGLVQDLTAVASAGGTIVAAGGEGDGAPARQRARFLVSTDAGRTWGAARIRTQDGTAPPPGETPHLVSGRSGHWTALGGTPAGGAVAWTSEDARVWTRRPLGTAFTPSDRVNGLARTDRGLVAVGASKGRAVTWSSADGRAWQRIDGAEGIISLDRVAASGNVVLAHGAYSRKVTAKKGRKKVTRTVPGEGLWRSEDGGRTWTSVKVPQAQGSYGPLKGLATGPAGQFAAVREGERTTGRKKKRRTQRFGVLFTSQDGRSWRAASRFGGSGIELFGGTASGLAVVVWGAQGAHAVLRSADGRTWQPGGSIPAPVRSSGLTLAGAGGLAITGRQGDDAYLHGVDLRAVPGAVHAERSVRSLAAASGLSVAVGSTNGGAAIWTAPDGLRWTRAQVPAARGWLSDAVRGSSGWLAVGRASGASPAPLALTSQDGLAWQRAAFPAGTPPVAAAAGPSGYVVVGPRAAWRSADLRTWKSAGLDGAPSDVVAAPGGYVAVGARGKAPAVWTSPDGAKWTAAQPPAGFTAPLTGVAARGGTLVALSATATVLVSTDAGATWSQRNLGPGLTASAVTSTPQGFVVAAGSGGGDAAVLVSADGTTWRRLDVGGLGGPADQRLTTLTTMGANVLATGTEDGDPILWRAPVPR</sequence>
<dbReference type="SUPFAM" id="SSF110296">
    <property type="entry name" value="Oligoxyloglucan reducing end-specific cellobiohydrolase"/>
    <property type="match status" value="1"/>
</dbReference>
<feature type="compositionally biased region" description="Basic and acidic residues" evidence="1">
    <location>
        <begin position="1"/>
        <end position="16"/>
    </location>
</feature>
<feature type="region of interest" description="Disordered" evidence="1">
    <location>
        <begin position="59"/>
        <end position="168"/>
    </location>
</feature>
<feature type="compositionally biased region" description="Low complexity" evidence="1">
    <location>
        <begin position="120"/>
        <end position="137"/>
    </location>
</feature>
<comment type="caution">
    <text evidence="2">The sequence shown here is derived from an EMBL/GenBank/DDBJ whole genome shotgun (WGS) entry which is preliminary data.</text>
</comment>
<proteinExistence type="predicted"/>
<dbReference type="Gene3D" id="2.130.10.10">
    <property type="entry name" value="YVTN repeat-like/Quinoprotein amine dehydrogenase"/>
    <property type="match status" value="1"/>
</dbReference>
<dbReference type="EMBL" id="JAXCEI010000007">
    <property type="protein sequence ID" value="MFA1540923.1"/>
    <property type="molecule type" value="Genomic_DNA"/>
</dbReference>
<dbReference type="InterPro" id="IPR015943">
    <property type="entry name" value="WD40/YVTN_repeat-like_dom_sf"/>
</dbReference>
<dbReference type="Gene3D" id="2.120.10.10">
    <property type="match status" value="1"/>
</dbReference>
<evidence type="ECO:0000313" key="2">
    <source>
        <dbReference type="EMBL" id="MFA1540923.1"/>
    </source>
</evidence>
<feature type="region of interest" description="Disordered" evidence="1">
    <location>
        <begin position="1"/>
        <end position="26"/>
    </location>
</feature>
<evidence type="ECO:0000313" key="3">
    <source>
        <dbReference type="Proteomes" id="UP001569963"/>
    </source>
</evidence>
<evidence type="ECO:0000256" key="1">
    <source>
        <dbReference type="SAM" id="MobiDB-lite"/>
    </source>
</evidence>
<name>A0ABV4QCW1_9ACTN</name>
<organism evidence="2 3">
    <name type="scientific">Actinomadura monticuli</name>
    <dbReference type="NCBI Taxonomy" id="3097367"/>
    <lineage>
        <taxon>Bacteria</taxon>
        <taxon>Bacillati</taxon>
        <taxon>Actinomycetota</taxon>
        <taxon>Actinomycetes</taxon>
        <taxon>Streptosporangiales</taxon>
        <taxon>Thermomonosporaceae</taxon>
        <taxon>Actinomadura</taxon>
    </lineage>
</organism>
<reference evidence="2 3" key="1">
    <citation type="submission" date="2023-11" db="EMBL/GenBank/DDBJ databases">
        <title>Actinomadura monticuli sp. nov., isolated from volcanic ash.</title>
        <authorList>
            <person name="Lee S.D."/>
            <person name="Yang H."/>
            <person name="Kim I.S."/>
        </authorList>
    </citation>
    <scope>NUCLEOTIDE SEQUENCE [LARGE SCALE GENOMIC DNA]</scope>
    <source>
        <strain evidence="2 3">DLS-62</strain>
    </source>
</reference>
<dbReference type="Proteomes" id="UP001569963">
    <property type="component" value="Unassembled WGS sequence"/>
</dbReference>
<keyword evidence="3" id="KW-1185">Reference proteome</keyword>
<protein>
    <recommendedName>
        <fullName evidence="4">Exo-alpha-sialidase</fullName>
    </recommendedName>
</protein>
<dbReference type="CDD" id="cd15482">
    <property type="entry name" value="Sialidase_non-viral"/>
    <property type="match status" value="1"/>
</dbReference>
<dbReference type="RefSeq" id="WP_371950908.1">
    <property type="nucleotide sequence ID" value="NZ_JAXCEI010000007.1"/>
</dbReference>
<accession>A0ABV4QCW1</accession>
<feature type="compositionally biased region" description="Basic and acidic residues" evidence="1">
    <location>
        <begin position="110"/>
        <end position="119"/>
    </location>
</feature>
<gene>
    <name evidence="2" type="ORF">SM611_18505</name>
</gene>
<evidence type="ECO:0008006" key="4">
    <source>
        <dbReference type="Google" id="ProtNLM"/>
    </source>
</evidence>
<dbReference type="InterPro" id="IPR036278">
    <property type="entry name" value="Sialidase_sf"/>
</dbReference>
<dbReference type="SUPFAM" id="SSF50939">
    <property type="entry name" value="Sialidases"/>
    <property type="match status" value="2"/>
</dbReference>